<dbReference type="GO" id="GO:0046983">
    <property type="term" value="F:protein dimerization activity"/>
    <property type="evidence" value="ECO:0007669"/>
    <property type="project" value="InterPro"/>
</dbReference>
<dbReference type="SUPFAM" id="SSF52283">
    <property type="entry name" value="Formate/glycerate dehydrogenase catalytic domain-like"/>
    <property type="match status" value="1"/>
</dbReference>
<feature type="domain" description="Erythronate-4-phosphate dehydrogenase dimerisation" evidence="6">
    <location>
        <begin position="294"/>
        <end position="379"/>
    </location>
</feature>
<dbReference type="Pfam" id="PF11890">
    <property type="entry name" value="DUF3410"/>
    <property type="match status" value="1"/>
</dbReference>
<dbReference type="PANTHER" id="PTHR42938">
    <property type="entry name" value="FORMATE DEHYDROGENASE 1"/>
    <property type="match status" value="1"/>
</dbReference>
<keyword evidence="3" id="KW-0520">NAD</keyword>
<evidence type="ECO:0000256" key="1">
    <source>
        <dbReference type="ARBA" id="ARBA00022490"/>
    </source>
</evidence>
<keyword evidence="4" id="KW-0664">Pyridoxine biosynthesis</keyword>
<dbReference type="Gene3D" id="3.40.50.720">
    <property type="entry name" value="NAD(P)-binding Rossmann-like Domain"/>
    <property type="match status" value="2"/>
</dbReference>
<dbReference type="GO" id="GO:0033711">
    <property type="term" value="F:4-phosphoerythronate dehydrogenase activity"/>
    <property type="evidence" value="ECO:0007669"/>
    <property type="project" value="UniProtKB-EC"/>
</dbReference>
<evidence type="ECO:0000259" key="5">
    <source>
        <dbReference type="Pfam" id="PF02826"/>
    </source>
</evidence>
<dbReference type="Gene3D" id="3.30.1370.170">
    <property type="match status" value="1"/>
</dbReference>
<dbReference type="CDD" id="cd12158">
    <property type="entry name" value="ErythrP_dh"/>
    <property type="match status" value="1"/>
</dbReference>
<reference evidence="7" key="1">
    <citation type="submission" date="2018-06" db="EMBL/GenBank/DDBJ databases">
        <authorList>
            <person name="Zhirakovskaya E."/>
        </authorList>
    </citation>
    <scope>NUCLEOTIDE SEQUENCE</scope>
</reference>
<keyword evidence="2 7" id="KW-0560">Oxidoreductase</keyword>
<dbReference type="InterPro" id="IPR006140">
    <property type="entry name" value="D-isomer_DH_NAD-bd"/>
</dbReference>
<dbReference type="Pfam" id="PF02826">
    <property type="entry name" value="2-Hacid_dh_C"/>
    <property type="match status" value="1"/>
</dbReference>
<evidence type="ECO:0000256" key="4">
    <source>
        <dbReference type="ARBA" id="ARBA00023096"/>
    </source>
</evidence>
<dbReference type="InterPro" id="IPR038251">
    <property type="entry name" value="PdxB_dimer_sf"/>
</dbReference>
<dbReference type="GO" id="GO:0005737">
    <property type="term" value="C:cytoplasm"/>
    <property type="evidence" value="ECO:0007669"/>
    <property type="project" value="InterPro"/>
</dbReference>
<accession>A0A3B0WRL0</accession>
<feature type="domain" description="D-isomer specific 2-hydroxyacid dehydrogenase NAD-binding" evidence="5">
    <location>
        <begin position="115"/>
        <end position="260"/>
    </location>
</feature>
<dbReference type="AlphaFoldDB" id="A0A3B0WRL0"/>
<organism evidence="7">
    <name type="scientific">hydrothermal vent metagenome</name>
    <dbReference type="NCBI Taxonomy" id="652676"/>
    <lineage>
        <taxon>unclassified sequences</taxon>
        <taxon>metagenomes</taxon>
        <taxon>ecological metagenomes</taxon>
    </lineage>
</organism>
<evidence type="ECO:0000259" key="6">
    <source>
        <dbReference type="Pfam" id="PF11890"/>
    </source>
</evidence>
<evidence type="ECO:0000313" key="7">
    <source>
        <dbReference type="EMBL" id="VAW46364.1"/>
    </source>
</evidence>
<dbReference type="EMBL" id="UOFB01000135">
    <property type="protein sequence ID" value="VAW46364.1"/>
    <property type="molecule type" value="Genomic_DNA"/>
</dbReference>
<keyword evidence="1" id="KW-0963">Cytoplasm</keyword>
<dbReference type="HAMAP" id="MF_01825">
    <property type="entry name" value="PdxB"/>
    <property type="match status" value="1"/>
</dbReference>
<dbReference type="GO" id="GO:0008615">
    <property type="term" value="P:pyridoxine biosynthetic process"/>
    <property type="evidence" value="ECO:0007669"/>
    <property type="project" value="UniProtKB-KW"/>
</dbReference>
<dbReference type="InterPro" id="IPR024531">
    <property type="entry name" value="Erythronate-4-P_DHase_dimer"/>
</dbReference>
<dbReference type="SUPFAM" id="SSF51735">
    <property type="entry name" value="NAD(P)-binding Rossmann-fold domains"/>
    <property type="match status" value="1"/>
</dbReference>
<sequence length="383" mass="42534">MNMPKTLIIDDAIPYAQEIFSHLGQVITVPGKEIDSDAVKHADAVIIRSRTQINQSLLQNSTVQFVGSTVVGLDHIDQAYLQQRNIAFYSAQGCNANSVAEFIITTLFDLAEHFQFNLREKTLGIIGVGHVGSLVHQKANVLGITCLLNDPPRARFEGNKKGGGNNFVSLESCLTADIITFHTPLTTTGEDATLDLLSAERLKTIQPHQIIINAARGGIINETAWQQTPTLANVIDCWENEPNISPPLYQTAYLATPHIAGHSLDAKIAGSSMVYHALCKAWGVTPEKAWQKILPPPPATITLVEQPTLQATLHSLLKQTHNIHQDDQAIRAEHIKEVHQKYEHYRRHFPVYREWHQHRIQLADTPTFKSLKQTLSALGFKGL</sequence>
<dbReference type="PANTHER" id="PTHR42938:SF9">
    <property type="entry name" value="FORMATE DEHYDROGENASE 1"/>
    <property type="match status" value="1"/>
</dbReference>
<proteinExistence type="inferred from homology"/>
<dbReference type="InterPro" id="IPR036291">
    <property type="entry name" value="NAD(P)-bd_dom_sf"/>
</dbReference>
<evidence type="ECO:0000256" key="3">
    <source>
        <dbReference type="ARBA" id="ARBA00023027"/>
    </source>
</evidence>
<dbReference type="GO" id="GO:0051287">
    <property type="term" value="F:NAD binding"/>
    <property type="evidence" value="ECO:0007669"/>
    <property type="project" value="InterPro"/>
</dbReference>
<protein>
    <submittedName>
        <fullName evidence="7">Erythronate-4-phosphate dehydrogenase</fullName>
        <ecNumber evidence="7">1.1.1.290</ecNumber>
    </submittedName>
</protein>
<dbReference type="EC" id="1.1.1.290" evidence="7"/>
<gene>
    <name evidence="7" type="ORF">MNBD_GAMMA04-1752</name>
</gene>
<evidence type="ECO:0000256" key="2">
    <source>
        <dbReference type="ARBA" id="ARBA00023002"/>
    </source>
</evidence>
<name>A0A3B0WRL0_9ZZZZ</name>
<dbReference type="InterPro" id="IPR020921">
    <property type="entry name" value="Erythronate-4-P_DHase"/>
</dbReference>